<dbReference type="PANTHER" id="PTHR38471">
    <property type="entry name" value="FOUR HELIX BUNDLE PROTEIN"/>
    <property type="match status" value="1"/>
</dbReference>
<evidence type="ECO:0008006" key="3">
    <source>
        <dbReference type="Google" id="ProtNLM"/>
    </source>
</evidence>
<dbReference type="CDD" id="cd16377">
    <property type="entry name" value="23S_rRNA_IVP_like"/>
    <property type="match status" value="1"/>
</dbReference>
<dbReference type="InterPro" id="IPR036583">
    <property type="entry name" value="23S_rRNA_IVS_sf"/>
</dbReference>
<dbReference type="SUPFAM" id="SSF158446">
    <property type="entry name" value="IVS-encoded protein-like"/>
    <property type="match status" value="1"/>
</dbReference>
<evidence type="ECO:0000313" key="1">
    <source>
        <dbReference type="EMBL" id="OGY89066.1"/>
    </source>
</evidence>
<dbReference type="Pfam" id="PF05635">
    <property type="entry name" value="23S_rRNA_IVP"/>
    <property type="match status" value="1"/>
</dbReference>
<dbReference type="NCBIfam" id="TIGR02436">
    <property type="entry name" value="four helix bundle protein"/>
    <property type="match status" value="1"/>
</dbReference>
<dbReference type="Gene3D" id="1.20.1440.60">
    <property type="entry name" value="23S rRNA-intervening sequence"/>
    <property type="match status" value="1"/>
</dbReference>
<evidence type="ECO:0000313" key="2">
    <source>
        <dbReference type="Proteomes" id="UP000178849"/>
    </source>
</evidence>
<dbReference type="PANTHER" id="PTHR38471:SF2">
    <property type="entry name" value="FOUR HELIX BUNDLE PROTEIN"/>
    <property type="match status" value="1"/>
</dbReference>
<sequence length="135" mass="15697">MKSDLKIINDFTDLTVWQLAHQLKIEVYSFTELLPDSEKYNRVTQLKKAVSSISANIAEGFGRYHFQENIQFCRQARGSLDETKDHLITSRDLHEAPIERCNGLIEKCNLLKKVLNGYIRSLKNTKYHQLITNNQ</sequence>
<name>A0A1G2BK68_9BACT</name>
<dbReference type="STRING" id="1798550.A2927_02960"/>
<proteinExistence type="predicted"/>
<comment type="caution">
    <text evidence="1">The sequence shown here is derived from an EMBL/GenBank/DDBJ whole genome shotgun (WGS) entry which is preliminary data.</text>
</comment>
<organism evidence="1 2">
    <name type="scientific">Candidatus Komeilibacteria bacterium RIFCSPLOWO2_01_FULL_45_10</name>
    <dbReference type="NCBI Taxonomy" id="1798550"/>
    <lineage>
        <taxon>Bacteria</taxon>
        <taxon>Candidatus Komeiliibacteriota</taxon>
    </lineage>
</organism>
<gene>
    <name evidence="1" type="ORF">A2927_02960</name>
</gene>
<dbReference type="EMBL" id="MHKL01000028">
    <property type="protein sequence ID" value="OGY89066.1"/>
    <property type="molecule type" value="Genomic_DNA"/>
</dbReference>
<reference evidence="1 2" key="1">
    <citation type="journal article" date="2016" name="Nat. Commun.">
        <title>Thousands of microbial genomes shed light on interconnected biogeochemical processes in an aquifer system.</title>
        <authorList>
            <person name="Anantharaman K."/>
            <person name="Brown C.T."/>
            <person name="Hug L.A."/>
            <person name="Sharon I."/>
            <person name="Castelle C.J."/>
            <person name="Probst A.J."/>
            <person name="Thomas B.C."/>
            <person name="Singh A."/>
            <person name="Wilkins M.J."/>
            <person name="Karaoz U."/>
            <person name="Brodie E.L."/>
            <person name="Williams K.H."/>
            <person name="Hubbard S.S."/>
            <person name="Banfield J.F."/>
        </authorList>
    </citation>
    <scope>NUCLEOTIDE SEQUENCE [LARGE SCALE GENOMIC DNA]</scope>
</reference>
<dbReference type="Proteomes" id="UP000178849">
    <property type="component" value="Unassembled WGS sequence"/>
</dbReference>
<protein>
    <recommendedName>
        <fullName evidence="3">Four helix bundle protein</fullName>
    </recommendedName>
</protein>
<dbReference type="InterPro" id="IPR012657">
    <property type="entry name" value="23S_rRNA-intervening_sequence"/>
</dbReference>
<accession>A0A1G2BK68</accession>
<dbReference type="AlphaFoldDB" id="A0A1G2BK68"/>